<keyword evidence="2 7" id="KW-0479">Metal-binding</keyword>
<gene>
    <name evidence="9" type="ORF">ACFL2Z_04735</name>
</gene>
<dbReference type="PANTHER" id="PTHR11067">
    <property type="entry name" value="INOSINE TRIPHOSPHATE PYROPHOSPHATASE/HAM1 PROTEIN"/>
    <property type="match status" value="1"/>
</dbReference>
<keyword evidence="5 7" id="KW-0460">Magnesium</keyword>
<dbReference type="Pfam" id="PF01725">
    <property type="entry name" value="Ham1p_like"/>
    <property type="match status" value="1"/>
</dbReference>
<evidence type="ECO:0000256" key="3">
    <source>
        <dbReference type="ARBA" id="ARBA00022741"/>
    </source>
</evidence>
<evidence type="ECO:0000256" key="4">
    <source>
        <dbReference type="ARBA" id="ARBA00022801"/>
    </source>
</evidence>
<comment type="catalytic activity">
    <reaction evidence="7">
        <text>XTP + H2O = XMP + diphosphate + H(+)</text>
        <dbReference type="Rhea" id="RHEA:28610"/>
        <dbReference type="ChEBI" id="CHEBI:15377"/>
        <dbReference type="ChEBI" id="CHEBI:15378"/>
        <dbReference type="ChEBI" id="CHEBI:33019"/>
        <dbReference type="ChEBI" id="CHEBI:57464"/>
        <dbReference type="ChEBI" id="CHEBI:61314"/>
        <dbReference type="EC" id="3.6.1.66"/>
    </reaction>
</comment>
<dbReference type="NCBIfam" id="NF011397">
    <property type="entry name" value="PRK14822.1"/>
    <property type="match status" value="1"/>
</dbReference>
<evidence type="ECO:0000256" key="8">
    <source>
        <dbReference type="RuleBase" id="RU003781"/>
    </source>
</evidence>
<dbReference type="InterPro" id="IPR020922">
    <property type="entry name" value="dITP/XTP_pyrophosphatase"/>
</dbReference>
<comment type="catalytic activity">
    <reaction evidence="7">
        <text>ITP + H2O = IMP + diphosphate + H(+)</text>
        <dbReference type="Rhea" id="RHEA:29399"/>
        <dbReference type="ChEBI" id="CHEBI:15377"/>
        <dbReference type="ChEBI" id="CHEBI:15378"/>
        <dbReference type="ChEBI" id="CHEBI:33019"/>
        <dbReference type="ChEBI" id="CHEBI:58053"/>
        <dbReference type="ChEBI" id="CHEBI:61402"/>
        <dbReference type="EC" id="3.6.1.66"/>
    </reaction>
</comment>
<dbReference type="InterPro" id="IPR029001">
    <property type="entry name" value="ITPase-like_fam"/>
</dbReference>
<evidence type="ECO:0000256" key="6">
    <source>
        <dbReference type="ARBA" id="ARBA00023080"/>
    </source>
</evidence>
<evidence type="ECO:0000256" key="1">
    <source>
        <dbReference type="ARBA" id="ARBA00008023"/>
    </source>
</evidence>
<comment type="function">
    <text evidence="7">Pyrophosphatase that catalyzes the hydrolysis of nucleoside triphosphates to their monophosphate derivatives, with a high preference for the non-canonical purine nucleotides XTP (xanthosine triphosphate), dITP (deoxyinosine triphosphate) and ITP. Seems to function as a house-cleaning enzyme that removes non-canonical purine nucleotides from the nucleotide pool, thus preventing their incorporation into DNA/RNA and avoiding chromosomal lesions.</text>
</comment>
<dbReference type="PANTHER" id="PTHR11067:SF9">
    <property type="entry name" value="INOSINE TRIPHOSPHATE PYROPHOSPHATASE"/>
    <property type="match status" value="1"/>
</dbReference>
<keyword evidence="3 7" id="KW-0547">Nucleotide-binding</keyword>
<proteinExistence type="inferred from homology"/>
<dbReference type="Gene3D" id="3.90.950.10">
    <property type="match status" value="1"/>
</dbReference>
<comment type="caution">
    <text evidence="9">The sequence shown here is derived from an EMBL/GenBank/DDBJ whole genome shotgun (WGS) entry which is preliminary data.</text>
</comment>
<evidence type="ECO:0000313" key="9">
    <source>
        <dbReference type="EMBL" id="MFC1800198.1"/>
    </source>
</evidence>
<keyword evidence="6 7" id="KW-0546">Nucleotide metabolism</keyword>
<feature type="binding site" evidence="7">
    <location>
        <begin position="184"/>
        <end position="185"/>
    </location>
    <ligand>
        <name>substrate</name>
    </ligand>
</feature>
<feature type="binding site" evidence="7">
    <location>
        <begin position="156"/>
        <end position="159"/>
    </location>
    <ligand>
        <name>substrate</name>
    </ligand>
</feature>
<comment type="catalytic activity">
    <reaction evidence="7">
        <text>dITP + H2O = dIMP + diphosphate + H(+)</text>
        <dbReference type="Rhea" id="RHEA:28342"/>
        <dbReference type="ChEBI" id="CHEBI:15377"/>
        <dbReference type="ChEBI" id="CHEBI:15378"/>
        <dbReference type="ChEBI" id="CHEBI:33019"/>
        <dbReference type="ChEBI" id="CHEBI:61194"/>
        <dbReference type="ChEBI" id="CHEBI:61382"/>
        <dbReference type="EC" id="3.6.1.66"/>
    </reaction>
</comment>
<accession>A0ABV6YQ45</accession>
<feature type="binding site" evidence="7">
    <location>
        <position position="74"/>
    </location>
    <ligand>
        <name>substrate</name>
    </ligand>
</feature>
<dbReference type="Proteomes" id="UP001594288">
    <property type="component" value="Unassembled WGS sequence"/>
</dbReference>
<evidence type="ECO:0000256" key="7">
    <source>
        <dbReference type="HAMAP-Rule" id="MF_01405"/>
    </source>
</evidence>
<reference evidence="9 10" key="1">
    <citation type="submission" date="2024-09" db="EMBL/GenBank/DDBJ databases">
        <authorList>
            <person name="D'Angelo T."/>
        </authorList>
    </citation>
    <scope>NUCLEOTIDE SEQUENCE [LARGE SCALE GENOMIC DNA]</scope>
    <source>
        <strain evidence="9">SAG AM-311-F02</strain>
    </source>
</reference>
<feature type="binding site" evidence="7">
    <location>
        <position position="44"/>
    </location>
    <ligand>
        <name>Mg(2+)</name>
        <dbReference type="ChEBI" id="CHEBI:18420"/>
    </ligand>
</feature>
<evidence type="ECO:0000313" key="10">
    <source>
        <dbReference type="Proteomes" id="UP001594288"/>
    </source>
</evidence>
<dbReference type="InterPro" id="IPR002637">
    <property type="entry name" value="RdgB/HAM1"/>
</dbReference>
<comment type="cofactor">
    <cofactor evidence="7">
        <name>Mg(2+)</name>
        <dbReference type="ChEBI" id="CHEBI:18420"/>
    </cofactor>
    <text evidence="7">Binds 1 Mg(2+) ion per subunit.</text>
</comment>
<dbReference type="EC" id="3.6.1.66" evidence="7"/>
<dbReference type="SUPFAM" id="SSF52972">
    <property type="entry name" value="ITPase-like"/>
    <property type="match status" value="1"/>
</dbReference>
<dbReference type="EMBL" id="JBHPEI010000084">
    <property type="protein sequence ID" value="MFC1800198.1"/>
    <property type="molecule type" value="Genomic_DNA"/>
</dbReference>
<feature type="binding site" evidence="7">
    <location>
        <position position="73"/>
    </location>
    <ligand>
        <name>Mg(2+)</name>
        <dbReference type="ChEBI" id="CHEBI:18420"/>
    </ligand>
</feature>
<comment type="similarity">
    <text evidence="1 7 8">Belongs to the HAM1 NTPase family.</text>
</comment>
<feature type="active site" description="Proton acceptor" evidence="7">
    <location>
        <position position="73"/>
    </location>
</feature>
<evidence type="ECO:0000256" key="2">
    <source>
        <dbReference type="ARBA" id="ARBA00022723"/>
    </source>
</evidence>
<comment type="subunit">
    <text evidence="7">Homodimer.</text>
</comment>
<dbReference type="CDD" id="cd00515">
    <property type="entry name" value="HAM1"/>
    <property type="match status" value="1"/>
</dbReference>
<dbReference type="HAMAP" id="MF_01405">
    <property type="entry name" value="Non_canon_purine_NTPase"/>
    <property type="match status" value="1"/>
</dbReference>
<keyword evidence="10" id="KW-1185">Reference proteome</keyword>
<feature type="binding site" evidence="7">
    <location>
        <position position="179"/>
    </location>
    <ligand>
        <name>substrate</name>
    </ligand>
</feature>
<name>A0ABV6YQ45_UNCEI</name>
<protein>
    <recommendedName>
        <fullName evidence="7">dITP/XTP pyrophosphatase</fullName>
        <ecNumber evidence="7">3.6.1.66</ecNumber>
    </recommendedName>
    <alternativeName>
        <fullName evidence="7">Non-canonical purine NTP pyrophosphatase</fullName>
    </alternativeName>
    <alternativeName>
        <fullName evidence="7">Non-standard purine NTP pyrophosphatase</fullName>
    </alternativeName>
    <alternativeName>
        <fullName evidence="7">Nucleoside-triphosphate diphosphatase</fullName>
    </alternativeName>
    <alternativeName>
        <fullName evidence="7">Nucleoside-triphosphate pyrophosphatase</fullName>
        <shortName evidence="7">NTPase</shortName>
    </alternativeName>
</protein>
<dbReference type="NCBIfam" id="TIGR00042">
    <property type="entry name" value="RdgB/HAM1 family non-canonical purine NTP pyrophosphatase"/>
    <property type="match status" value="1"/>
</dbReference>
<evidence type="ECO:0000256" key="5">
    <source>
        <dbReference type="ARBA" id="ARBA00022842"/>
    </source>
</evidence>
<organism evidence="9 10">
    <name type="scientific">Eiseniibacteriota bacterium</name>
    <dbReference type="NCBI Taxonomy" id="2212470"/>
    <lineage>
        <taxon>Bacteria</taxon>
        <taxon>Candidatus Eiseniibacteriota</taxon>
    </lineage>
</organism>
<sequence length="205" mass="22653">MTERLKVVLATGNQDKVREIRQILSDAPVELVSLAEFPDVTPAEEDGRSFEENALKKAMSVWQQTGLAALADDSGLEVDALGGEPGVKSARFAGESATYADNNRKLLERLRSVPPEKRRAAFVCVAALITPKGKMIIQRGEVKGRIIEEYRGEGGFGYDPVFYLPGEKKTMAELGQEEKNRISHRAQAFNAMRNFILTLSARDKL</sequence>
<keyword evidence="4 7" id="KW-0378">Hydrolase</keyword>
<feature type="binding site" evidence="7">
    <location>
        <begin position="11"/>
        <end position="16"/>
    </location>
    <ligand>
        <name>substrate</name>
    </ligand>
</feature>
<dbReference type="GO" id="GO:0036220">
    <property type="term" value="F:ITP diphosphatase activity"/>
    <property type="evidence" value="ECO:0007669"/>
    <property type="project" value="UniProtKB-EC"/>
</dbReference>